<reference evidence="1 2" key="1">
    <citation type="submission" date="2016-09" db="EMBL/GenBank/DDBJ databases">
        <authorList>
            <person name="Capua I."/>
            <person name="De Benedictis P."/>
            <person name="Joannis T."/>
            <person name="Lombin L.H."/>
            <person name="Cattoli G."/>
        </authorList>
    </citation>
    <scope>NUCLEOTIDE SEQUENCE [LARGE SCALE GENOMIC DNA]</scope>
    <source>
        <strain evidence="1 2">IMI 309357</strain>
    </source>
</reference>
<dbReference type="Proteomes" id="UP000176998">
    <property type="component" value="Unassembled WGS sequence"/>
</dbReference>
<evidence type="ECO:0000313" key="2">
    <source>
        <dbReference type="Proteomes" id="UP000176998"/>
    </source>
</evidence>
<dbReference type="AlphaFoldDB" id="A0A1G4AP70"/>
<keyword evidence="2" id="KW-1185">Reference proteome</keyword>
<accession>A0A1G4AP70</accession>
<evidence type="ECO:0000313" key="1">
    <source>
        <dbReference type="EMBL" id="OHE90853.1"/>
    </source>
</evidence>
<comment type="caution">
    <text evidence="1">The sequence shown here is derived from an EMBL/GenBank/DDBJ whole genome shotgun (WGS) entry which is preliminary data.</text>
</comment>
<name>A0A1G4AP70_9PEZI</name>
<dbReference type="EMBL" id="MJBS01000218">
    <property type="protein sequence ID" value="OHE90853.1"/>
    <property type="molecule type" value="Genomic_DNA"/>
</dbReference>
<sequence>MALWHGILYFSCIIDMFQTVAFWKTV</sequence>
<proteinExistence type="predicted"/>
<protein>
    <submittedName>
        <fullName evidence="1">Uncharacterized protein</fullName>
    </submittedName>
</protein>
<organism evidence="1 2">
    <name type="scientific">Colletotrichum orchidophilum</name>
    <dbReference type="NCBI Taxonomy" id="1209926"/>
    <lineage>
        <taxon>Eukaryota</taxon>
        <taxon>Fungi</taxon>
        <taxon>Dikarya</taxon>
        <taxon>Ascomycota</taxon>
        <taxon>Pezizomycotina</taxon>
        <taxon>Sordariomycetes</taxon>
        <taxon>Hypocreomycetidae</taxon>
        <taxon>Glomerellales</taxon>
        <taxon>Glomerellaceae</taxon>
        <taxon>Colletotrichum</taxon>
    </lineage>
</organism>
<gene>
    <name evidence="1" type="ORF">CORC01_13856</name>
</gene>